<feature type="chain" id="PRO_5044497515" description="Intersectin-EH binding protein Ibp1" evidence="2">
    <location>
        <begin position="18"/>
        <end position="84"/>
    </location>
</feature>
<evidence type="ECO:0000256" key="1">
    <source>
        <dbReference type="SAM" id="MobiDB-lite"/>
    </source>
</evidence>
<gene>
    <name evidence="3" type="ORF">FJK96_16775</name>
</gene>
<dbReference type="Proteomes" id="UP000317728">
    <property type="component" value="Chromosome"/>
</dbReference>
<name>A0AB73U3Y9_MYCCH</name>
<protein>
    <recommendedName>
        <fullName evidence="5">Intersectin-EH binding protein Ibp1</fullName>
    </recommendedName>
</protein>
<reference evidence="3 4" key="1">
    <citation type="submission" date="2019-06" db="EMBL/GenBank/DDBJ databases">
        <title>Whole geneome sequnce of Mycobacteroides chelonae M77 isolated from bovine milk from Meghalaya, India.</title>
        <authorList>
            <person name="Vise E."/>
            <person name="Das S."/>
            <person name="Garg A."/>
            <person name="Ghatak S."/>
            <person name="Shakuntala I."/>
            <person name="Milton A.A.P."/>
            <person name="Karam A."/>
            <person name="Sanjukta R."/>
            <person name="Puro K."/>
            <person name="Sen A."/>
        </authorList>
    </citation>
    <scope>NUCLEOTIDE SEQUENCE [LARGE SCALE GENOMIC DNA]</scope>
    <source>
        <strain evidence="3 4">M77</strain>
    </source>
</reference>
<evidence type="ECO:0000313" key="3">
    <source>
        <dbReference type="EMBL" id="QDF71641.1"/>
    </source>
</evidence>
<feature type="signal peptide" evidence="2">
    <location>
        <begin position="1"/>
        <end position="17"/>
    </location>
</feature>
<accession>A0AB73U3Y9</accession>
<evidence type="ECO:0008006" key="5">
    <source>
        <dbReference type="Google" id="ProtNLM"/>
    </source>
</evidence>
<dbReference type="EMBL" id="CP041150">
    <property type="protein sequence ID" value="QDF71641.1"/>
    <property type="molecule type" value="Genomic_DNA"/>
</dbReference>
<dbReference type="AlphaFoldDB" id="A0AB73U3Y9"/>
<proteinExistence type="predicted"/>
<evidence type="ECO:0000256" key="2">
    <source>
        <dbReference type="SAM" id="SignalP"/>
    </source>
</evidence>
<sequence>MSIRRMAAAGACAAVLAGVVVTSRIEAPQAVVQVKPAACSGSTEPDCLAPGDNHLSSAPDPGNAPPQATIVTTRPGPTAARPGR</sequence>
<dbReference type="RefSeq" id="WP_131828593.1">
    <property type="nucleotide sequence ID" value="NZ_CP041150.1"/>
</dbReference>
<keyword evidence="2" id="KW-0732">Signal</keyword>
<organism evidence="3 4">
    <name type="scientific">Mycobacteroides chelonae</name>
    <name type="common">Mycobacterium chelonae</name>
    <dbReference type="NCBI Taxonomy" id="1774"/>
    <lineage>
        <taxon>Bacteria</taxon>
        <taxon>Bacillati</taxon>
        <taxon>Actinomycetota</taxon>
        <taxon>Actinomycetes</taxon>
        <taxon>Mycobacteriales</taxon>
        <taxon>Mycobacteriaceae</taxon>
        <taxon>Mycobacteroides</taxon>
    </lineage>
</organism>
<evidence type="ECO:0000313" key="4">
    <source>
        <dbReference type="Proteomes" id="UP000317728"/>
    </source>
</evidence>
<feature type="region of interest" description="Disordered" evidence="1">
    <location>
        <begin position="41"/>
        <end position="84"/>
    </location>
</feature>